<dbReference type="OrthoDB" id="6576283at2759"/>
<organism evidence="1 2">
    <name type="scientific">Parnassius apollo</name>
    <name type="common">Apollo butterfly</name>
    <name type="synonym">Papilio apollo</name>
    <dbReference type="NCBI Taxonomy" id="110799"/>
    <lineage>
        <taxon>Eukaryota</taxon>
        <taxon>Metazoa</taxon>
        <taxon>Ecdysozoa</taxon>
        <taxon>Arthropoda</taxon>
        <taxon>Hexapoda</taxon>
        <taxon>Insecta</taxon>
        <taxon>Pterygota</taxon>
        <taxon>Neoptera</taxon>
        <taxon>Endopterygota</taxon>
        <taxon>Lepidoptera</taxon>
        <taxon>Glossata</taxon>
        <taxon>Ditrysia</taxon>
        <taxon>Papilionoidea</taxon>
        <taxon>Papilionidae</taxon>
        <taxon>Parnassiinae</taxon>
        <taxon>Parnassini</taxon>
        <taxon>Parnassius</taxon>
        <taxon>Parnassius</taxon>
    </lineage>
</organism>
<reference evidence="1" key="1">
    <citation type="submission" date="2021-04" db="EMBL/GenBank/DDBJ databases">
        <authorList>
            <person name="Tunstrom K."/>
        </authorList>
    </citation>
    <scope>NUCLEOTIDE SEQUENCE</scope>
</reference>
<name>A0A8S3Y000_PARAO</name>
<evidence type="ECO:0000313" key="2">
    <source>
        <dbReference type="Proteomes" id="UP000691718"/>
    </source>
</evidence>
<accession>A0A8S3Y000</accession>
<dbReference type="EMBL" id="CAJQZP010001478">
    <property type="protein sequence ID" value="CAG5049636.1"/>
    <property type="molecule type" value="Genomic_DNA"/>
</dbReference>
<keyword evidence="2" id="KW-1185">Reference proteome</keyword>
<proteinExistence type="predicted"/>
<sequence length="66" mass="7961">MDEPSISSRQVDQKQWREKFLTEILESEYKKSSHYNVLPSDKYSELVEQVEDAEKSKKEHHYNKDD</sequence>
<gene>
    <name evidence="1" type="ORF">PAPOLLO_LOCUS24550</name>
</gene>
<dbReference type="Proteomes" id="UP000691718">
    <property type="component" value="Unassembled WGS sequence"/>
</dbReference>
<protein>
    <submittedName>
        <fullName evidence="1">(apollo) hypothetical protein</fullName>
    </submittedName>
</protein>
<comment type="caution">
    <text evidence="1">The sequence shown here is derived from an EMBL/GenBank/DDBJ whole genome shotgun (WGS) entry which is preliminary data.</text>
</comment>
<evidence type="ECO:0000313" key="1">
    <source>
        <dbReference type="EMBL" id="CAG5049636.1"/>
    </source>
</evidence>
<dbReference type="AlphaFoldDB" id="A0A8S3Y000"/>